<protein>
    <recommendedName>
        <fullName evidence="3">DUF4240 domain-containing protein</fullName>
    </recommendedName>
</protein>
<keyword evidence="2" id="KW-1185">Reference proteome</keyword>
<accession>A0ABT4CT07</accession>
<dbReference type="EMBL" id="JAPQES010000006">
    <property type="protein sequence ID" value="MCY6372203.1"/>
    <property type="molecule type" value="Genomic_DNA"/>
</dbReference>
<evidence type="ECO:0000313" key="2">
    <source>
        <dbReference type="Proteomes" id="UP001079657"/>
    </source>
</evidence>
<organism evidence="1 2">
    <name type="scientific">Clostridium ganghwense</name>
    <dbReference type="NCBI Taxonomy" id="312089"/>
    <lineage>
        <taxon>Bacteria</taxon>
        <taxon>Bacillati</taxon>
        <taxon>Bacillota</taxon>
        <taxon>Clostridia</taxon>
        <taxon>Eubacteriales</taxon>
        <taxon>Clostridiaceae</taxon>
        <taxon>Clostridium</taxon>
    </lineage>
</organism>
<gene>
    <name evidence="1" type="ORF">OXH55_16350</name>
</gene>
<dbReference type="RefSeq" id="WP_268051137.1">
    <property type="nucleotide sequence ID" value="NZ_JAPQES010000006.1"/>
</dbReference>
<comment type="caution">
    <text evidence="1">The sequence shown here is derived from an EMBL/GenBank/DDBJ whole genome shotgun (WGS) entry which is preliminary data.</text>
</comment>
<evidence type="ECO:0008006" key="3">
    <source>
        <dbReference type="Google" id="ProtNLM"/>
    </source>
</evidence>
<proteinExistence type="predicted"/>
<dbReference type="Proteomes" id="UP001079657">
    <property type="component" value="Unassembled WGS sequence"/>
</dbReference>
<reference evidence="1" key="1">
    <citation type="submission" date="2022-12" db="EMBL/GenBank/DDBJ databases">
        <authorList>
            <person name="Wang J."/>
        </authorList>
    </citation>
    <scope>NUCLEOTIDE SEQUENCE</scope>
    <source>
        <strain evidence="1">HY-42-06</strain>
    </source>
</reference>
<name>A0ABT4CT07_9CLOT</name>
<sequence>MKGDFYIGHLGIFTSDRVVIDLNWDFLNKMGALNSDEKPDITKINLYYADKQKQIVENIEQIENRFLIFLFNDYFGCGDAFWADQETDELCSFIIKDKMPELEDDESYSDYVYAQKIFTEEADEVFYQGRSPLDDDIDEYLNNMNINMKNYIRTFFPMIDVEIFMKSLIGETCNLSDDEISYCCSNPECGYCSVCSAYVIMTEKFRIEEWHHR</sequence>
<evidence type="ECO:0000313" key="1">
    <source>
        <dbReference type="EMBL" id="MCY6372203.1"/>
    </source>
</evidence>